<comment type="similarity">
    <text evidence="3">Belongs to the gas vesicle GvpF/GvpL family.</text>
</comment>
<sequence length="299" mass="31925">MTHEREGADALYLYAVARPPAGGALDGIAGVGGGPVHVVSAHGLDAVVSPVALEEFGEEALRRNLEDMAWLEAAARAHHRVVDAVFRSTVAVPLRLATVFLGEESLRSMVGERRGHITAVLSRLVGRIEVGVRVHAVPEQRGSRPGGRASGRTAEPGRPAGAAGPTGAARPAGQGGAAEGGPGRSYLVRRQRREAERERTWATVGAYVHRVRDELAAMAEDWAQHRPQDPRLSRMEGSNVLNAAFLVPADRSPRFLEHAEHLRRVAPPGTLLSVSGPWAPYSFARLDDAAPDREPEAHG</sequence>
<evidence type="ECO:0000313" key="5">
    <source>
        <dbReference type="EMBL" id="MDA2814914.1"/>
    </source>
</evidence>
<evidence type="ECO:0000256" key="1">
    <source>
        <dbReference type="ARBA" id="ARBA00022987"/>
    </source>
</evidence>
<feature type="compositionally biased region" description="Gly residues" evidence="4">
    <location>
        <begin position="173"/>
        <end position="183"/>
    </location>
</feature>
<reference evidence="5 6" key="1">
    <citation type="submission" date="2023-01" db="EMBL/GenBank/DDBJ databases">
        <title>Draft genome sequence of Nocardiopsis sp. RSe5-2 isolated from halophytes.</title>
        <authorList>
            <person name="Duangmal K."/>
            <person name="Chantavorakit T."/>
        </authorList>
    </citation>
    <scope>NUCLEOTIDE SEQUENCE [LARGE SCALE GENOMIC DNA]</scope>
    <source>
        <strain evidence="5 6">RSe5-2</strain>
    </source>
</reference>
<keyword evidence="6" id="KW-1185">Reference proteome</keyword>
<keyword evidence="1" id="KW-0304">Gas vesicle</keyword>
<dbReference type="InterPro" id="IPR009430">
    <property type="entry name" value="GvpL/GvpF"/>
</dbReference>
<dbReference type="PANTHER" id="PTHR36852:SF1">
    <property type="entry name" value="PROTEIN GVPL 2"/>
    <property type="match status" value="1"/>
</dbReference>
<name>A0ABT4UD49_9ACTN</name>
<evidence type="ECO:0000313" key="6">
    <source>
        <dbReference type="Proteomes" id="UP001527866"/>
    </source>
</evidence>
<dbReference type="PANTHER" id="PTHR36852">
    <property type="entry name" value="PROTEIN GVPL 2"/>
    <property type="match status" value="1"/>
</dbReference>
<dbReference type="EMBL" id="JAQFWQ010000152">
    <property type="protein sequence ID" value="MDA2814914.1"/>
    <property type="molecule type" value="Genomic_DNA"/>
</dbReference>
<dbReference type="Pfam" id="PF06386">
    <property type="entry name" value="GvpL_GvpF"/>
    <property type="match status" value="1"/>
</dbReference>
<protein>
    <submittedName>
        <fullName evidence="5">GvpL/GvpF family gas vesicle protein</fullName>
    </submittedName>
</protein>
<dbReference type="Proteomes" id="UP001527866">
    <property type="component" value="Unassembled WGS sequence"/>
</dbReference>
<proteinExistence type="inferred from homology"/>
<evidence type="ECO:0000256" key="2">
    <source>
        <dbReference type="ARBA" id="ARBA00035108"/>
    </source>
</evidence>
<accession>A0ABT4UD49</accession>
<evidence type="ECO:0000256" key="3">
    <source>
        <dbReference type="ARBA" id="ARBA00035643"/>
    </source>
</evidence>
<evidence type="ECO:0000256" key="4">
    <source>
        <dbReference type="SAM" id="MobiDB-lite"/>
    </source>
</evidence>
<gene>
    <name evidence="5" type="ORF">O4J56_29990</name>
</gene>
<dbReference type="RefSeq" id="WP_270690470.1">
    <property type="nucleotide sequence ID" value="NZ_JAQFWQ010000152.1"/>
</dbReference>
<feature type="region of interest" description="Disordered" evidence="4">
    <location>
        <begin position="136"/>
        <end position="192"/>
    </location>
</feature>
<comment type="caution">
    <text evidence="5">The sequence shown here is derived from an EMBL/GenBank/DDBJ whole genome shotgun (WGS) entry which is preliminary data.</text>
</comment>
<comment type="subcellular location">
    <subcellularLocation>
        <location evidence="2">Gas vesicle</location>
    </subcellularLocation>
</comment>
<organism evidence="5 6">
    <name type="scientific">Nocardiopsis endophytica</name>
    <dbReference type="NCBI Taxonomy" id="3018445"/>
    <lineage>
        <taxon>Bacteria</taxon>
        <taxon>Bacillati</taxon>
        <taxon>Actinomycetota</taxon>
        <taxon>Actinomycetes</taxon>
        <taxon>Streptosporangiales</taxon>
        <taxon>Nocardiopsidaceae</taxon>
        <taxon>Nocardiopsis</taxon>
    </lineage>
</organism>
<feature type="compositionally biased region" description="Low complexity" evidence="4">
    <location>
        <begin position="150"/>
        <end position="172"/>
    </location>
</feature>